<name>A0A5C4S1J0_PROVB</name>
<dbReference type="HAMAP" id="MF_00328">
    <property type="entry name" value="Guanylate_kinase"/>
    <property type="match status" value="1"/>
</dbReference>
<dbReference type="Gene3D" id="3.30.63.10">
    <property type="entry name" value="Guanylate Kinase phosphate binding domain"/>
    <property type="match status" value="1"/>
</dbReference>
<gene>
    <name evidence="9" type="primary">gmk</name>
    <name evidence="11" type="ORF">FGF68_06005</name>
</gene>
<feature type="binding site" evidence="9">
    <location>
        <begin position="15"/>
        <end position="22"/>
    </location>
    <ligand>
        <name>ATP</name>
        <dbReference type="ChEBI" id="CHEBI:30616"/>
    </ligand>
</feature>
<dbReference type="PROSITE" id="PS50052">
    <property type="entry name" value="GUANYLATE_KINASE_2"/>
    <property type="match status" value="1"/>
</dbReference>
<dbReference type="InterPro" id="IPR027417">
    <property type="entry name" value="P-loop_NTPase"/>
</dbReference>
<sequence>MAGQHKRGRLIVFSAPSGTGKSTIAKKVLERIENLVFSVSATTRPMRDGEVQGVNYHFLSKEEFEEKMLDGGFIEYEHFFGNYYGTLLGKTEEEMAAGRNLLFDLDVKGALNLKKLFGDEALLIFIRPPSLEVLRERLLGRESEDEAALALRLERAEFELSQAQGFDLDVVNDDLDEAVETIEDALRNFIHQ</sequence>
<evidence type="ECO:0000256" key="1">
    <source>
        <dbReference type="ARBA" id="ARBA00005790"/>
    </source>
</evidence>
<comment type="catalytic activity">
    <reaction evidence="9">
        <text>GMP + ATP = GDP + ADP</text>
        <dbReference type="Rhea" id="RHEA:20780"/>
        <dbReference type="ChEBI" id="CHEBI:30616"/>
        <dbReference type="ChEBI" id="CHEBI:58115"/>
        <dbReference type="ChEBI" id="CHEBI:58189"/>
        <dbReference type="ChEBI" id="CHEBI:456216"/>
        <dbReference type="EC" id="2.7.4.8"/>
    </reaction>
</comment>
<dbReference type="SMART" id="SM00072">
    <property type="entry name" value="GuKc"/>
    <property type="match status" value="1"/>
</dbReference>
<evidence type="ECO:0000256" key="8">
    <source>
        <dbReference type="ARBA" id="ARBA00030128"/>
    </source>
</evidence>
<comment type="caution">
    <text evidence="11">The sequence shown here is derived from an EMBL/GenBank/DDBJ whole genome shotgun (WGS) entry which is preliminary data.</text>
</comment>
<dbReference type="PROSITE" id="PS00856">
    <property type="entry name" value="GUANYLATE_KINASE_1"/>
    <property type="match status" value="1"/>
</dbReference>
<dbReference type="PANTHER" id="PTHR23117:SF13">
    <property type="entry name" value="GUANYLATE KINASE"/>
    <property type="match status" value="1"/>
</dbReference>
<comment type="function">
    <text evidence="9">Essential for recycling GMP and indirectly, cGMP.</text>
</comment>
<dbReference type="SUPFAM" id="SSF52540">
    <property type="entry name" value="P-loop containing nucleoside triphosphate hydrolases"/>
    <property type="match status" value="1"/>
</dbReference>
<dbReference type="PANTHER" id="PTHR23117">
    <property type="entry name" value="GUANYLATE KINASE-RELATED"/>
    <property type="match status" value="1"/>
</dbReference>
<organism evidence="11 12">
    <name type="scientific">Prosthecochloris vibrioformis</name>
    <name type="common">Chlorobium vibrioforme</name>
    <dbReference type="NCBI Taxonomy" id="1098"/>
    <lineage>
        <taxon>Bacteria</taxon>
        <taxon>Pseudomonadati</taxon>
        <taxon>Chlorobiota</taxon>
        <taxon>Chlorobiia</taxon>
        <taxon>Chlorobiales</taxon>
        <taxon>Chlorobiaceae</taxon>
        <taxon>Prosthecochloris</taxon>
    </lineage>
</organism>
<evidence type="ECO:0000256" key="9">
    <source>
        <dbReference type="HAMAP-Rule" id="MF_00328"/>
    </source>
</evidence>
<reference evidence="11 12" key="1">
    <citation type="submission" date="2019-05" db="EMBL/GenBank/DDBJ databases">
        <title>Draft Whole-Genome sequence of the green sulfur bacterium Prosthecochloris vibrioformis DSM 260.</title>
        <authorList>
            <person name="Meyer T.E."/>
            <person name="Kyndt J.A."/>
        </authorList>
    </citation>
    <scope>NUCLEOTIDE SEQUENCE [LARGE SCALE GENOMIC DNA]</scope>
    <source>
        <strain evidence="11 12">DSM 260</strain>
    </source>
</reference>
<dbReference type="RefSeq" id="WP_139626559.1">
    <property type="nucleotide sequence ID" value="NZ_VDCI01000004.1"/>
</dbReference>
<dbReference type="Pfam" id="PF00625">
    <property type="entry name" value="Guanylate_kin"/>
    <property type="match status" value="1"/>
</dbReference>
<dbReference type="Proteomes" id="UP000309544">
    <property type="component" value="Unassembled WGS sequence"/>
</dbReference>
<accession>A0A5C4S1J0</accession>
<evidence type="ECO:0000256" key="4">
    <source>
        <dbReference type="ARBA" id="ARBA00022679"/>
    </source>
</evidence>
<evidence type="ECO:0000259" key="10">
    <source>
        <dbReference type="PROSITE" id="PS50052"/>
    </source>
</evidence>
<dbReference type="CDD" id="cd00071">
    <property type="entry name" value="GMPK"/>
    <property type="match status" value="1"/>
</dbReference>
<evidence type="ECO:0000256" key="2">
    <source>
        <dbReference type="ARBA" id="ARBA00012961"/>
    </source>
</evidence>
<dbReference type="InterPro" id="IPR017665">
    <property type="entry name" value="Guanylate_kinase"/>
</dbReference>
<dbReference type="InterPro" id="IPR020590">
    <property type="entry name" value="Guanylate_kinase_CS"/>
</dbReference>
<feature type="domain" description="Guanylate kinase-like" evidence="10">
    <location>
        <begin position="8"/>
        <end position="187"/>
    </location>
</feature>
<dbReference type="EC" id="2.7.4.8" evidence="2 9"/>
<dbReference type="NCBIfam" id="TIGR03263">
    <property type="entry name" value="guanyl_kin"/>
    <property type="match status" value="1"/>
</dbReference>
<comment type="similarity">
    <text evidence="1 9">Belongs to the guanylate kinase family.</text>
</comment>
<evidence type="ECO:0000256" key="6">
    <source>
        <dbReference type="ARBA" id="ARBA00022777"/>
    </source>
</evidence>
<evidence type="ECO:0000256" key="7">
    <source>
        <dbReference type="ARBA" id="ARBA00022840"/>
    </source>
</evidence>
<keyword evidence="9" id="KW-0963">Cytoplasm</keyword>
<dbReference type="GO" id="GO:0005829">
    <property type="term" value="C:cytosol"/>
    <property type="evidence" value="ECO:0007669"/>
    <property type="project" value="TreeGrafter"/>
</dbReference>
<evidence type="ECO:0000256" key="5">
    <source>
        <dbReference type="ARBA" id="ARBA00022741"/>
    </source>
</evidence>
<keyword evidence="7 9" id="KW-0067">ATP-binding</keyword>
<dbReference type="Gene3D" id="3.40.50.300">
    <property type="entry name" value="P-loop containing nucleotide triphosphate hydrolases"/>
    <property type="match status" value="1"/>
</dbReference>
<dbReference type="FunFam" id="3.30.63.10:FF:000002">
    <property type="entry name" value="Guanylate kinase 1"/>
    <property type="match status" value="1"/>
</dbReference>
<evidence type="ECO:0000313" key="11">
    <source>
        <dbReference type="EMBL" id="TNJ36621.1"/>
    </source>
</evidence>
<proteinExistence type="inferred from homology"/>
<dbReference type="GO" id="GO:0005524">
    <property type="term" value="F:ATP binding"/>
    <property type="evidence" value="ECO:0007669"/>
    <property type="project" value="UniProtKB-UniRule"/>
</dbReference>
<evidence type="ECO:0000313" key="12">
    <source>
        <dbReference type="Proteomes" id="UP000309544"/>
    </source>
</evidence>
<keyword evidence="6 9" id="KW-0418">Kinase</keyword>
<protein>
    <recommendedName>
        <fullName evidence="3 9">Guanylate kinase</fullName>
        <ecNumber evidence="2 9">2.7.4.8</ecNumber>
    </recommendedName>
    <alternativeName>
        <fullName evidence="8 9">GMP kinase</fullName>
    </alternativeName>
</protein>
<dbReference type="GO" id="GO:0004385">
    <property type="term" value="F:GMP kinase activity"/>
    <property type="evidence" value="ECO:0007669"/>
    <property type="project" value="UniProtKB-UniRule"/>
</dbReference>
<keyword evidence="5 9" id="KW-0547">Nucleotide-binding</keyword>
<dbReference type="InterPro" id="IPR008145">
    <property type="entry name" value="GK/Ca_channel_bsu"/>
</dbReference>
<keyword evidence="4 9" id="KW-0808">Transferase</keyword>
<dbReference type="AlphaFoldDB" id="A0A5C4S1J0"/>
<dbReference type="EMBL" id="VDCI01000004">
    <property type="protein sequence ID" value="TNJ36621.1"/>
    <property type="molecule type" value="Genomic_DNA"/>
</dbReference>
<keyword evidence="12" id="KW-1185">Reference proteome</keyword>
<dbReference type="InterPro" id="IPR008144">
    <property type="entry name" value="Guanylate_kin-like_dom"/>
</dbReference>
<comment type="subcellular location">
    <subcellularLocation>
        <location evidence="9">Cytoplasm</location>
    </subcellularLocation>
</comment>
<evidence type="ECO:0000256" key="3">
    <source>
        <dbReference type="ARBA" id="ARBA00016296"/>
    </source>
</evidence>